<dbReference type="InterPro" id="IPR000725">
    <property type="entry name" value="Olfact_rcpt"/>
</dbReference>
<dbReference type="SUPFAM" id="SSF81321">
    <property type="entry name" value="Family A G protein-coupled receptor-like"/>
    <property type="match status" value="1"/>
</dbReference>
<keyword evidence="3 6" id="KW-1133">Transmembrane helix</keyword>
<reference evidence="8" key="3">
    <citation type="submission" date="2025-09" db="UniProtKB">
        <authorList>
            <consortium name="Ensembl"/>
        </authorList>
    </citation>
    <scope>IDENTIFICATION</scope>
</reference>
<protein>
    <recommendedName>
        <fullName evidence="7">G-protein coupled receptors family 1 profile domain-containing protein</fullName>
    </recommendedName>
</protein>
<keyword evidence="5" id="KW-0807">Transducer</keyword>
<evidence type="ECO:0000313" key="8">
    <source>
        <dbReference type="Ensembl" id="ENSHHUP00000035624.1"/>
    </source>
</evidence>
<evidence type="ECO:0000256" key="6">
    <source>
        <dbReference type="SAM" id="Phobius"/>
    </source>
</evidence>
<dbReference type="PANTHER" id="PTHR26451:SF881">
    <property type="entry name" value="ODORANT RECEPTOR-RELATED"/>
    <property type="match status" value="1"/>
</dbReference>
<evidence type="ECO:0000256" key="5">
    <source>
        <dbReference type="ARBA" id="ARBA00023224"/>
    </source>
</evidence>
<accession>A0A4W5MCV0</accession>
<dbReference type="PANTHER" id="PTHR26451">
    <property type="entry name" value="G_PROTEIN_RECEP_F1_2 DOMAIN-CONTAINING PROTEIN"/>
    <property type="match status" value="1"/>
</dbReference>
<dbReference type="InterPro" id="IPR017452">
    <property type="entry name" value="GPCR_Rhodpsn_7TM"/>
</dbReference>
<reference evidence="8" key="2">
    <citation type="submission" date="2025-08" db="UniProtKB">
        <authorList>
            <consortium name="Ensembl"/>
        </authorList>
    </citation>
    <scope>IDENTIFICATION</scope>
</reference>
<name>A0A4W5MCV0_9TELE</name>
<organism evidence="8 9">
    <name type="scientific">Hucho hucho</name>
    <name type="common">huchen</name>
    <dbReference type="NCBI Taxonomy" id="62062"/>
    <lineage>
        <taxon>Eukaryota</taxon>
        <taxon>Metazoa</taxon>
        <taxon>Chordata</taxon>
        <taxon>Craniata</taxon>
        <taxon>Vertebrata</taxon>
        <taxon>Euteleostomi</taxon>
        <taxon>Actinopterygii</taxon>
        <taxon>Neopterygii</taxon>
        <taxon>Teleostei</taxon>
        <taxon>Protacanthopterygii</taxon>
        <taxon>Salmoniformes</taxon>
        <taxon>Salmonidae</taxon>
        <taxon>Salmoninae</taxon>
        <taxon>Hucho</taxon>
    </lineage>
</organism>
<dbReference type="Proteomes" id="UP000314982">
    <property type="component" value="Unassembled WGS sequence"/>
</dbReference>
<keyword evidence="9" id="KW-1185">Reference proteome</keyword>
<dbReference type="AlphaFoldDB" id="A0A4W5MCV0"/>
<dbReference type="Gene3D" id="1.20.1070.10">
    <property type="entry name" value="Rhodopsin 7-helix transmembrane proteins"/>
    <property type="match status" value="1"/>
</dbReference>
<feature type="transmembrane region" description="Helical" evidence="6">
    <location>
        <begin position="167"/>
        <end position="188"/>
    </location>
</feature>
<dbReference type="PROSITE" id="PS50262">
    <property type="entry name" value="G_PROTEIN_RECEP_F1_2"/>
    <property type="match status" value="1"/>
</dbReference>
<dbReference type="Pfam" id="PF13853">
    <property type="entry name" value="7tm_4"/>
    <property type="match status" value="1"/>
</dbReference>
<feature type="transmembrane region" description="Helical" evidence="6">
    <location>
        <begin position="24"/>
        <end position="48"/>
    </location>
</feature>
<feature type="domain" description="G-protein coupled receptors family 1 profile" evidence="7">
    <location>
        <begin position="38"/>
        <end position="227"/>
    </location>
</feature>
<evidence type="ECO:0000259" key="7">
    <source>
        <dbReference type="PROSITE" id="PS50262"/>
    </source>
</evidence>
<dbReference type="GO" id="GO:0005549">
    <property type="term" value="F:odorant binding"/>
    <property type="evidence" value="ECO:0007669"/>
    <property type="project" value="TreeGrafter"/>
</dbReference>
<keyword evidence="4 6" id="KW-0472">Membrane</keyword>
<evidence type="ECO:0000256" key="3">
    <source>
        <dbReference type="ARBA" id="ARBA00022989"/>
    </source>
</evidence>
<evidence type="ECO:0000256" key="4">
    <source>
        <dbReference type="ARBA" id="ARBA00023136"/>
    </source>
</evidence>
<dbReference type="GO" id="GO:0016020">
    <property type="term" value="C:membrane"/>
    <property type="evidence" value="ECO:0007669"/>
    <property type="project" value="UniProtKB-SubCell"/>
</dbReference>
<evidence type="ECO:0000313" key="9">
    <source>
        <dbReference type="Proteomes" id="UP000314982"/>
    </source>
</evidence>
<dbReference type="Ensembl" id="ENSHHUT00000037058.1">
    <property type="protein sequence ID" value="ENSHHUP00000035624.1"/>
    <property type="gene ID" value="ENSHHUG00000022422.1"/>
</dbReference>
<feature type="transmembrane region" description="Helical" evidence="6">
    <location>
        <begin position="208"/>
        <end position="225"/>
    </location>
</feature>
<feature type="transmembrane region" description="Helical" evidence="6">
    <location>
        <begin position="131"/>
        <end position="155"/>
    </location>
</feature>
<comment type="subcellular location">
    <subcellularLocation>
        <location evidence="1">Membrane</location>
        <topology evidence="1">Multi-pass membrane protein</topology>
    </subcellularLocation>
</comment>
<evidence type="ECO:0000256" key="2">
    <source>
        <dbReference type="ARBA" id="ARBA00022692"/>
    </source>
</evidence>
<dbReference type="InterPro" id="IPR052921">
    <property type="entry name" value="GPCR1_Superfamily_Member"/>
</dbReference>
<dbReference type="GO" id="GO:0004984">
    <property type="term" value="F:olfactory receptor activity"/>
    <property type="evidence" value="ECO:0007669"/>
    <property type="project" value="InterPro"/>
</dbReference>
<reference evidence="9" key="1">
    <citation type="submission" date="2018-06" db="EMBL/GenBank/DDBJ databases">
        <title>Genome assembly of Danube salmon.</title>
        <authorList>
            <person name="Macqueen D.J."/>
            <person name="Gundappa M.K."/>
        </authorList>
    </citation>
    <scope>NUCLEOTIDE SEQUENCE [LARGE SCALE GENOMIC DNA]</scope>
</reference>
<evidence type="ECO:0000256" key="1">
    <source>
        <dbReference type="ARBA" id="ARBA00004141"/>
    </source>
</evidence>
<dbReference type="GeneTree" id="ENSGT00940000163767"/>
<feature type="transmembrane region" description="Helical" evidence="6">
    <location>
        <begin position="69"/>
        <end position="92"/>
    </location>
</feature>
<dbReference type="GO" id="GO:0007186">
    <property type="term" value="P:G protein-coupled receptor signaling pathway"/>
    <property type="evidence" value="ECO:0007669"/>
    <property type="project" value="InterPro"/>
</dbReference>
<keyword evidence="2 6" id="KW-0812">Transmembrane</keyword>
<sequence length="247" mass="27968">YPIFFLGIAIYSFGANLHKPMFFYPLSFFFLLHMYGGAVLFILAAMAFDCYVAICQLLRYSTIMIARNVAVIILLVWSLDLVLILLLFSLQIKLPWCRSSIMNVFCDNPSLLKLTCGNTTMNNVIGLFNTAVMQIISASIQIFSYVKILITCLVTRKSAAKSKALKICVSQWVIFFIFAVVGTFTILSHRFKNLNYNGGRASYVVQKIIHFIVLYTFPMSVLLPSSRSHVHFKLVIHVSLMHSKCSC</sequence>
<proteinExistence type="predicted"/>
<dbReference type="STRING" id="62062.ENSHHUP00000035624"/>